<evidence type="ECO:0000313" key="3">
    <source>
        <dbReference type="EMBL" id="GFY08567.1"/>
    </source>
</evidence>
<keyword evidence="4" id="KW-1185">Reference proteome</keyword>
<accession>A0A8X6S6W7</accession>
<keyword evidence="3" id="KW-0548">Nucleotidyltransferase</keyword>
<keyword evidence="3" id="KW-0808">Transferase</keyword>
<evidence type="ECO:0000256" key="1">
    <source>
        <dbReference type="SAM" id="MobiDB-lite"/>
    </source>
</evidence>
<gene>
    <name evidence="3" type="primary">pol</name>
    <name evidence="3" type="ORF">TNCV_810001</name>
</gene>
<dbReference type="Proteomes" id="UP000887159">
    <property type="component" value="Unassembled WGS sequence"/>
</dbReference>
<dbReference type="PROSITE" id="PS50878">
    <property type="entry name" value="RT_POL"/>
    <property type="match status" value="1"/>
</dbReference>
<dbReference type="PANTHER" id="PTHR36688">
    <property type="entry name" value="ENDO/EXONUCLEASE/PHOSPHATASE DOMAIN-CONTAINING PROTEIN"/>
    <property type="match status" value="1"/>
</dbReference>
<comment type="caution">
    <text evidence="3">The sequence shown here is derived from an EMBL/GenBank/DDBJ whole genome shotgun (WGS) entry which is preliminary data.</text>
</comment>
<dbReference type="InterPro" id="IPR043502">
    <property type="entry name" value="DNA/RNA_pol_sf"/>
</dbReference>
<dbReference type="PANTHER" id="PTHR36688:SF1">
    <property type="entry name" value="ENDONUCLEASE_EXONUCLEASE_PHOSPHATASE DOMAIN-CONTAINING PROTEIN"/>
    <property type="match status" value="1"/>
</dbReference>
<proteinExistence type="predicted"/>
<dbReference type="GO" id="GO:0003964">
    <property type="term" value="F:RNA-directed DNA polymerase activity"/>
    <property type="evidence" value="ECO:0007669"/>
    <property type="project" value="UniProtKB-KW"/>
</dbReference>
<reference evidence="3" key="1">
    <citation type="submission" date="2020-08" db="EMBL/GenBank/DDBJ databases">
        <title>Multicomponent nature underlies the extraordinary mechanical properties of spider dragline silk.</title>
        <authorList>
            <person name="Kono N."/>
            <person name="Nakamura H."/>
            <person name="Mori M."/>
            <person name="Yoshida Y."/>
            <person name="Ohtoshi R."/>
            <person name="Malay A.D."/>
            <person name="Moran D.A.P."/>
            <person name="Tomita M."/>
            <person name="Numata K."/>
            <person name="Arakawa K."/>
        </authorList>
    </citation>
    <scope>NUCLEOTIDE SEQUENCE</scope>
</reference>
<name>A0A8X6S6W7_TRICX</name>
<dbReference type="AlphaFoldDB" id="A0A8X6S6W7"/>
<dbReference type="SUPFAM" id="SSF56672">
    <property type="entry name" value="DNA/RNA polymerases"/>
    <property type="match status" value="1"/>
</dbReference>
<keyword evidence="3" id="KW-0695">RNA-directed DNA polymerase</keyword>
<dbReference type="CDD" id="cd01650">
    <property type="entry name" value="RT_nLTR_like"/>
    <property type="match status" value="1"/>
</dbReference>
<protein>
    <submittedName>
        <fullName evidence="3">RNA-directed DNA polymerase from mobile element jockey</fullName>
    </submittedName>
</protein>
<feature type="region of interest" description="Disordered" evidence="1">
    <location>
        <begin position="820"/>
        <end position="839"/>
    </location>
</feature>
<feature type="region of interest" description="Disordered" evidence="1">
    <location>
        <begin position="530"/>
        <end position="551"/>
    </location>
</feature>
<feature type="compositionally biased region" description="Polar residues" evidence="1">
    <location>
        <begin position="539"/>
        <end position="550"/>
    </location>
</feature>
<evidence type="ECO:0000313" key="4">
    <source>
        <dbReference type="Proteomes" id="UP000887159"/>
    </source>
</evidence>
<evidence type="ECO:0000259" key="2">
    <source>
        <dbReference type="PROSITE" id="PS50878"/>
    </source>
</evidence>
<dbReference type="InterPro" id="IPR052560">
    <property type="entry name" value="RdDP_mobile_element"/>
</dbReference>
<feature type="domain" description="Reverse transcriptase" evidence="2">
    <location>
        <begin position="75"/>
        <end position="412"/>
    </location>
</feature>
<dbReference type="EMBL" id="BMAU01021282">
    <property type="protein sequence ID" value="GFY08567.1"/>
    <property type="molecule type" value="Genomic_DNA"/>
</dbReference>
<organism evidence="3 4">
    <name type="scientific">Trichonephila clavipes</name>
    <name type="common">Golden silk orbweaver</name>
    <name type="synonym">Nephila clavipes</name>
    <dbReference type="NCBI Taxonomy" id="2585209"/>
    <lineage>
        <taxon>Eukaryota</taxon>
        <taxon>Metazoa</taxon>
        <taxon>Ecdysozoa</taxon>
        <taxon>Arthropoda</taxon>
        <taxon>Chelicerata</taxon>
        <taxon>Arachnida</taxon>
        <taxon>Araneae</taxon>
        <taxon>Araneomorphae</taxon>
        <taxon>Entelegynae</taxon>
        <taxon>Araneoidea</taxon>
        <taxon>Nephilidae</taxon>
        <taxon>Trichonephila</taxon>
    </lineage>
</organism>
<sequence>MPKEVEELVFVWASRLSPYPWVRFDYPFPFVIRSKNRGELQCLLKQDFFPPKPDGVSAHDDDVTLLPCLVLQSPCHYRISQSGNTFLQSGLSTSIRNNTPLLQEKLKKELKKISQENWNNKLESLNTRDNSLWQCQRFFRKKRSNIPSLTSSSGVANSDDQKANTLASTLQNNFSENKRPGDGSHPIDQEITNTLNNFFDNHPLIPISPTEPDEILTYIKSLKNNKAPGSDLITNKMRGRSTGAVFLDIQKAFDRVWVSGLIYKLITNNFPPALIHLINSYLVNRTFQVRVNDTLSNSLSIKYGVPQGSLLGPLLFNIYINDIPTHPQTSTNIYADDTVTLATYKNHNTITIALNNHLKLLETFFDTWKIKINVDKTIAVLFTNRKTQPTPPTLYSTQLQWSQSTKYLGLTLDKKLTWKQHIIQTRDKFRRAQRAIFPLIGRNSELNLYNKLLLYTAVLRPILTYGSPVWGYAANSNIKILEVAQNSLIRNIVKANRYARNMPLTNHNSAIQTIQDFTAETVCKKNSDSVATPSCHVRPTNQDTHSQAGPPTSGHIHYLDMGWRNASRSVSQAQSDLKKELKKYHDIIWQKRLEALNTADNSLCRTRKFFKNKRPKIPPLNCATGTAVTDQQKANLLATNIKNNFVENDREDDNYNQNDELINTTVNNFLSTPPNSFIEPALPDEIIHYIKHVNAKKAPGKDSITNRMLKNFPIKLILILTILINKILKFNHFPDNWKEAIIFPINKPGKDPHLASSYRPISLLSTIGKLTESIILHRLKNFINENNILNPNQYGFTNKLSTLHPLLRLTENISEGFQKKEKHGSSFSGHPESLRPCLD</sequence>
<dbReference type="Pfam" id="PF00078">
    <property type="entry name" value="RVT_1"/>
    <property type="match status" value="1"/>
</dbReference>
<dbReference type="InterPro" id="IPR000477">
    <property type="entry name" value="RT_dom"/>
</dbReference>